<keyword evidence="8" id="KW-0238">DNA-binding</keyword>
<dbReference type="SUPFAM" id="SSF55874">
    <property type="entry name" value="ATPase domain of HSP90 chaperone/DNA topoisomerase II/histidine kinase"/>
    <property type="match status" value="1"/>
</dbReference>
<dbReference type="InterPro" id="IPR013760">
    <property type="entry name" value="Topo_IIA-like_dom_sf"/>
</dbReference>
<dbReference type="EC" id="5.6.2.2" evidence="4"/>
<comment type="cofactor">
    <cofactor evidence="2">
        <name>Mg(2+)</name>
        <dbReference type="ChEBI" id="CHEBI:18420"/>
    </cofactor>
</comment>
<evidence type="ECO:0000256" key="9">
    <source>
        <dbReference type="ARBA" id="ARBA00023235"/>
    </source>
</evidence>
<evidence type="ECO:0000256" key="4">
    <source>
        <dbReference type="ARBA" id="ARBA00012895"/>
    </source>
</evidence>
<evidence type="ECO:0000256" key="8">
    <source>
        <dbReference type="ARBA" id="ARBA00023125"/>
    </source>
</evidence>
<dbReference type="InterPro" id="IPR014721">
    <property type="entry name" value="Ribsml_uS5_D2-typ_fold_subgr"/>
</dbReference>
<dbReference type="Proteomes" id="UP000203261">
    <property type="component" value="Segment"/>
</dbReference>
<dbReference type="SUPFAM" id="SSF54211">
    <property type="entry name" value="Ribosomal protein S5 domain 2-like"/>
    <property type="match status" value="1"/>
</dbReference>
<dbReference type="PROSITE" id="PS50880">
    <property type="entry name" value="TOPRIM"/>
    <property type="match status" value="1"/>
</dbReference>
<evidence type="ECO:0000259" key="10">
    <source>
        <dbReference type="PROSITE" id="PS50880"/>
    </source>
</evidence>
<name>A0A127AW23_9CAUD</name>
<dbReference type="Pfam" id="PF00204">
    <property type="entry name" value="DNA_gyraseB"/>
    <property type="match status" value="1"/>
</dbReference>
<dbReference type="PANTHER" id="PTHR45866">
    <property type="entry name" value="DNA GYRASE/TOPOISOMERASE SUBUNIT B"/>
    <property type="match status" value="1"/>
</dbReference>
<dbReference type="SMART" id="SM00433">
    <property type="entry name" value="TOP2c"/>
    <property type="match status" value="1"/>
</dbReference>
<dbReference type="InterPro" id="IPR020568">
    <property type="entry name" value="Ribosomal_Su5_D2-typ_SF"/>
</dbReference>
<proteinExistence type="inferred from homology"/>
<keyword evidence="12" id="KW-1185">Reference proteome</keyword>
<evidence type="ECO:0000256" key="2">
    <source>
        <dbReference type="ARBA" id="ARBA00001946"/>
    </source>
</evidence>
<dbReference type="SUPFAM" id="SSF56719">
    <property type="entry name" value="Type II DNA topoisomerase"/>
    <property type="match status" value="1"/>
</dbReference>
<dbReference type="GO" id="GO:0003677">
    <property type="term" value="F:DNA binding"/>
    <property type="evidence" value="ECO:0007669"/>
    <property type="project" value="UniProtKB-KW"/>
</dbReference>
<dbReference type="PANTHER" id="PTHR45866:SF1">
    <property type="entry name" value="DNA GYRASE SUBUNIT B, MITOCHONDRIAL"/>
    <property type="match status" value="1"/>
</dbReference>
<comment type="similarity">
    <text evidence="3">Belongs to the type II topoisomerase GyrB family.</text>
</comment>
<dbReference type="PRINTS" id="PR01159">
    <property type="entry name" value="DNAGYRASEB"/>
</dbReference>
<dbReference type="InterPro" id="IPR001241">
    <property type="entry name" value="Topo_IIA"/>
</dbReference>
<dbReference type="GO" id="GO:0046872">
    <property type="term" value="F:metal ion binding"/>
    <property type="evidence" value="ECO:0007669"/>
    <property type="project" value="UniProtKB-KW"/>
</dbReference>
<evidence type="ECO:0000256" key="6">
    <source>
        <dbReference type="ARBA" id="ARBA00022840"/>
    </source>
</evidence>
<evidence type="ECO:0000256" key="7">
    <source>
        <dbReference type="ARBA" id="ARBA00023029"/>
    </source>
</evidence>
<dbReference type="GO" id="GO:0005524">
    <property type="term" value="F:ATP binding"/>
    <property type="evidence" value="ECO:0007669"/>
    <property type="project" value="UniProtKB-KW"/>
</dbReference>
<dbReference type="InterPro" id="IPR006171">
    <property type="entry name" value="TOPRIM_dom"/>
</dbReference>
<dbReference type="InterPro" id="IPR013759">
    <property type="entry name" value="Topo_IIA_B_C"/>
</dbReference>
<keyword evidence="5" id="KW-0547">Nucleotide-binding</keyword>
<gene>
    <name evidence="11" type="ORF">SP15_080</name>
</gene>
<dbReference type="RefSeq" id="YP_009302468.1">
    <property type="nucleotide sequence ID" value="NC_031245.1"/>
</dbReference>
<dbReference type="Pfam" id="PF01751">
    <property type="entry name" value="Toprim"/>
    <property type="match status" value="1"/>
</dbReference>
<dbReference type="KEGG" id="vg:29125248"/>
<keyword evidence="7" id="KW-0799">Topoisomerase</keyword>
<evidence type="ECO:0000256" key="5">
    <source>
        <dbReference type="ARBA" id="ARBA00022741"/>
    </source>
</evidence>
<dbReference type="Gene3D" id="3.40.50.670">
    <property type="match status" value="1"/>
</dbReference>
<dbReference type="InterPro" id="IPR003594">
    <property type="entry name" value="HATPase_dom"/>
</dbReference>
<accession>A0A127AW23</accession>
<organism evidence="11 12">
    <name type="scientific">Bacillus phage SP-15</name>
    <dbReference type="NCBI Taxonomy" id="1792032"/>
    <lineage>
        <taxon>Viruses</taxon>
        <taxon>Duplodnaviria</taxon>
        <taxon>Heunggongvirae</taxon>
        <taxon>Uroviricota</taxon>
        <taxon>Caudoviricetes</taxon>
        <taxon>Thornevirus</taxon>
        <taxon>Thornevirus SP15</taxon>
    </lineage>
</organism>
<dbReference type="GO" id="GO:0006265">
    <property type="term" value="P:DNA topological change"/>
    <property type="evidence" value="ECO:0007669"/>
    <property type="project" value="InterPro"/>
</dbReference>
<evidence type="ECO:0000313" key="12">
    <source>
        <dbReference type="Proteomes" id="UP000203261"/>
    </source>
</evidence>
<protein>
    <recommendedName>
        <fullName evidence="4">DNA topoisomerase (ATP-hydrolyzing)</fullName>
        <ecNumber evidence="4">5.6.2.2</ecNumber>
    </recommendedName>
</protein>
<comment type="catalytic activity">
    <reaction evidence="1">
        <text>ATP-dependent breakage, passage and rejoining of double-stranded DNA.</text>
        <dbReference type="EC" id="5.6.2.2"/>
    </reaction>
</comment>
<sequence length="657" mass="73431">MGQATQSYDSSSLKVLTDIDHIRTRPGMYIGETDHPKHLFAEAIDNALDETQSGYSEKVEVRVDTKKCTYEIQDFGRGIPHGEVEVKDDQGNVLRKAEAVEILATKTNSGGKFDNEAYKIRSGLHGVGLTCINALSEFLQIETRRDGQVVIFESAQGVKTSISKDKVDKNLHGTTIRFKGDAEIFDSIEIPTDWIITRCKVANSLGFTVELYIDGKLQDLGDKGLLELVPPNGQGVTTLTDIPLEITLEDGQMVKSVIRYTSDTREAYRGYTNLLYNSGGGTHVRELSRVIKEAWTPYREGTIIKSNDVLIGLRGMVAVFIEDPKFSSQTKERLVVKSKQIEPLFDKLKDEFSEFLKSNEDLRKGLLKRFEDYRMAQNKMMAQKEIRDLVKVSDSLDGKAIRRKSVVAALRECHSTDREGTELYIVEGESAGGTAILARDKYTQAILPLTGKILNVTKKSIKTALKSEEVRNIVNSVGSGVGADSDANRSRYEKVIVMCDADPDGANIAALVLSVFVNITPDMVRQGRIYLAVPPLYGYRTKGKDNKIVEPDDKSGQFHPVYDRNDLPPEVISSRKFARFKGLGEMDEDELEVACMSEPTRKLIPIEFPEDIEDFNEVLSSAKRRFVLLQGEGVIKSYRDGYTLEIEDESEGEEDWS</sequence>
<dbReference type="PRINTS" id="PR00418">
    <property type="entry name" value="TPI2FAMILY"/>
</dbReference>
<dbReference type="SMART" id="SM00387">
    <property type="entry name" value="HATPase_c"/>
    <property type="match status" value="1"/>
</dbReference>
<keyword evidence="6" id="KW-0067">ATP-binding</keyword>
<reference evidence="11 12" key="1">
    <citation type="submission" date="2015-08" db="EMBL/GenBank/DDBJ databases">
        <authorList>
            <person name="Babu N.S."/>
            <person name="Beckwith C.J."/>
            <person name="Beseler K.G."/>
            <person name="Brison A."/>
            <person name="Carone J.V."/>
            <person name="Caskin T.P."/>
            <person name="Diamond M."/>
            <person name="Durham M.E."/>
            <person name="Foxe J.M."/>
            <person name="Go M."/>
            <person name="Henderson B.A."/>
            <person name="Jones I.B."/>
            <person name="McGettigan J.A."/>
            <person name="Micheletti S.J."/>
            <person name="Nasrallah M.E."/>
            <person name="Ortiz D."/>
            <person name="Piller C.R."/>
            <person name="Privatt S.R."/>
            <person name="Schneider S.L."/>
            <person name="Sharp S."/>
            <person name="Smith T.C."/>
            <person name="Stanton J.D."/>
            <person name="Ullery H.E."/>
            <person name="Wilson R.J."/>
            <person name="Serrano M.G."/>
            <person name="Buck G."/>
            <person name="Lee V."/>
            <person name="Wang Y."/>
            <person name="Carvalho R."/>
            <person name="Voegtly L."/>
            <person name="Shi R."/>
            <person name="Duckworth R."/>
            <person name="Johnson A."/>
            <person name="Loviza R."/>
            <person name="Walstead R."/>
            <person name="Shah Z."/>
            <person name="Kiflezghi M."/>
            <person name="Wade K."/>
            <person name="Ball S.L."/>
            <person name="Bradley K.W."/>
            <person name="Asai D.J."/>
            <person name="Bowman C.A."/>
            <person name="Russell D.A."/>
            <person name="Pope W.H."/>
            <person name="Jacobs-Sera D."/>
            <person name="Hendrix R.W."/>
            <person name="Hatfull G.F."/>
        </authorList>
    </citation>
    <scope>NUCLEOTIDE SEQUENCE [LARGE SCALE GENOMIC DNA]</scope>
</reference>
<dbReference type="Pfam" id="PF02518">
    <property type="entry name" value="HATPase_c"/>
    <property type="match status" value="1"/>
</dbReference>
<dbReference type="OrthoDB" id="931at10239"/>
<evidence type="ECO:0000313" key="11">
    <source>
        <dbReference type="EMBL" id="AMM44879.1"/>
    </source>
</evidence>
<dbReference type="GeneID" id="29125248"/>
<keyword evidence="9" id="KW-0413">Isomerase</keyword>
<dbReference type="EMBL" id="KT624200">
    <property type="protein sequence ID" value="AMM44879.1"/>
    <property type="molecule type" value="Genomic_DNA"/>
</dbReference>
<dbReference type="InterPro" id="IPR013506">
    <property type="entry name" value="Topo_IIA_bsu_dom2"/>
</dbReference>
<feature type="domain" description="Toprim" evidence="10">
    <location>
        <begin position="421"/>
        <end position="535"/>
    </location>
</feature>
<evidence type="ECO:0000256" key="3">
    <source>
        <dbReference type="ARBA" id="ARBA00010708"/>
    </source>
</evidence>
<dbReference type="GO" id="GO:0003918">
    <property type="term" value="F:DNA topoisomerase type II (double strand cut, ATP-hydrolyzing) activity"/>
    <property type="evidence" value="ECO:0007669"/>
    <property type="project" value="UniProtKB-EC"/>
</dbReference>
<evidence type="ECO:0000256" key="1">
    <source>
        <dbReference type="ARBA" id="ARBA00000185"/>
    </source>
</evidence>
<dbReference type="Gene3D" id="3.30.565.10">
    <property type="entry name" value="Histidine kinase-like ATPase, C-terminal domain"/>
    <property type="match status" value="1"/>
</dbReference>
<dbReference type="InterPro" id="IPR036890">
    <property type="entry name" value="HATPase_C_sf"/>
</dbReference>
<dbReference type="InterPro" id="IPR000565">
    <property type="entry name" value="Topo_IIA_B"/>
</dbReference>
<dbReference type="Gene3D" id="3.30.230.10">
    <property type="match status" value="1"/>
</dbReference>